<name>A0A147BDN2_IXORI</name>
<sequence>MYRAFISYLFFFQVLRIYVLLSACIFATSNIVPEVEAFDEEWPSFSHIDAVPSEMNTDAIIMKRAQGRKTCFDDFGCFEVGNSFTHALGLPSSPDYIGASTWFYSRGRYRTNPKKIDFRRVSSLDDMRELQTNKPLFILIHGFRSSRKHIWIIETVIALLAKADCNVITVDWAKSHSLFRPGKAAYDTALVGKLLALLVNSIMNRHPKAISASSIHVIGQSFGAHVASFFAKHFKKDTGQLVGRITGLDPAAPYFEGHNVHLSRTDAAFVDVIHTSAGKKRYNILKGDLGFRSPIGHVDFYPNGGTQVQPGCEFEFPSCSHRISYQFFVASLNRPRIYPSHSCREGLEGALNKHCTRTGHEGRMGFYSRNAKGRGVQYLKARVPKEIAKRFKKTLRVSFDGTS</sequence>
<dbReference type="InterPro" id="IPR000734">
    <property type="entry name" value="TAG_lipase"/>
</dbReference>
<organism evidence="6">
    <name type="scientific">Ixodes ricinus</name>
    <name type="common">Common tick</name>
    <name type="synonym">Acarus ricinus</name>
    <dbReference type="NCBI Taxonomy" id="34613"/>
    <lineage>
        <taxon>Eukaryota</taxon>
        <taxon>Metazoa</taxon>
        <taxon>Ecdysozoa</taxon>
        <taxon>Arthropoda</taxon>
        <taxon>Chelicerata</taxon>
        <taxon>Arachnida</taxon>
        <taxon>Acari</taxon>
        <taxon>Parasitiformes</taxon>
        <taxon>Ixodida</taxon>
        <taxon>Ixodoidea</taxon>
        <taxon>Ixodidae</taxon>
        <taxon>Ixodinae</taxon>
        <taxon>Ixodes</taxon>
    </lineage>
</organism>
<reference evidence="6" key="1">
    <citation type="journal article" date="2018" name="PLoS Negl. Trop. Dis.">
        <title>Sialome diversity of ticks revealed by RNAseq of single tick salivary glands.</title>
        <authorList>
            <person name="Perner J."/>
            <person name="Kropackova S."/>
            <person name="Kopacek P."/>
            <person name="Ribeiro J.M."/>
        </authorList>
    </citation>
    <scope>NUCLEOTIDE SEQUENCE</scope>
    <source>
        <strain evidence="6">Siblings of single egg batch collected in Ceske Budejovice</strain>
        <tissue evidence="6">Salivary glands</tissue>
    </source>
</reference>
<evidence type="ECO:0000259" key="5">
    <source>
        <dbReference type="Pfam" id="PF00151"/>
    </source>
</evidence>
<dbReference type="InterPro" id="IPR013818">
    <property type="entry name" value="Lipase"/>
</dbReference>
<dbReference type="AlphaFoldDB" id="A0A147BDN2"/>
<dbReference type="EMBL" id="GEGO01006527">
    <property type="protein sequence ID" value="JAR88877.1"/>
    <property type="molecule type" value="Transcribed_RNA"/>
</dbReference>
<evidence type="ECO:0000256" key="4">
    <source>
        <dbReference type="RuleBase" id="RU004262"/>
    </source>
</evidence>
<accession>A0A147BDN2</accession>
<dbReference type="Pfam" id="PF00151">
    <property type="entry name" value="Lipase"/>
    <property type="match status" value="1"/>
</dbReference>
<comment type="subcellular location">
    <subcellularLocation>
        <location evidence="1">Secreted</location>
    </subcellularLocation>
</comment>
<dbReference type="InterPro" id="IPR029058">
    <property type="entry name" value="AB_hydrolase_fold"/>
</dbReference>
<feature type="domain" description="Lipase" evidence="5">
    <location>
        <begin position="129"/>
        <end position="373"/>
    </location>
</feature>
<dbReference type="GO" id="GO:0016298">
    <property type="term" value="F:lipase activity"/>
    <property type="evidence" value="ECO:0007669"/>
    <property type="project" value="InterPro"/>
</dbReference>
<evidence type="ECO:0000313" key="6">
    <source>
        <dbReference type="EMBL" id="JAR88877.1"/>
    </source>
</evidence>
<evidence type="ECO:0000256" key="2">
    <source>
        <dbReference type="ARBA" id="ARBA00010701"/>
    </source>
</evidence>
<keyword evidence="3" id="KW-0964">Secreted</keyword>
<evidence type="ECO:0000256" key="3">
    <source>
        <dbReference type="ARBA" id="ARBA00022525"/>
    </source>
</evidence>
<proteinExistence type="inferred from homology"/>
<protein>
    <submittedName>
        <fullName evidence="6">Putative pancreatic lipase-like enzyme</fullName>
    </submittedName>
</protein>
<dbReference type="GO" id="GO:0005615">
    <property type="term" value="C:extracellular space"/>
    <property type="evidence" value="ECO:0007669"/>
    <property type="project" value="TreeGrafter"/>
</dbReference>
<comment type="similarity">
    <text evidence="2 4">Belongs to the AB hydrolase superfamily. Lipase family.</text>
</comment>
<dbReference type="SUPFAM" id="SSF53474">
    <property type="entry name" value="alpha/beta-Hydrolases"/>
    <property type="match status" value="1"/>
</dbReference>
<evidence type="ECO:0000256" key="1">
    <source>
        <dbReference type="ARBA" id="ARBA00004613"/>
    </source>
</evidence>
<dbReference type="PRINTS" id="PR00821">
    <property type="entry name" value="TAGLIPASE"/>
</dbReference>
<dbReference type="PANTHER" id="PTHR11610:SF173">
    <property type="entry name" value="LIPASE DOMAIN-CONTAINING PROTEIN-RELATED"/>
    <property type="match status" value="1"/>
</dbReference>
<dbReference type="FunFam" id="3.40.50.1820:FF:000537">
    <property type="entry name" value="Ves G 1 allergen, putative"/>
    <property type="match status" value="1"/>
</dbReference>
<dbReference type="PANTHER" id="PTHR11610">
    <property type="entry name" value="LIPASE"/>
    <property type="match status" value="1"/>
</dbReference>
<dbReference type="GO" id="GO:0016042">
    <property type="term" value="P:lipid catabolic process"/>
    <property type="evidence" value="ECO:0007669"/>
    <property type="project" value="TreeGrafter"/>
</dbReference>
<dbReference type="Gene3D" id="3.40.50.1820">
    <property type="entry name" value="alpha/beta hydrolase"/>
    <property type="match status" value="1"/>
</dbReference>